<keyword evidence="2" id="KW-1185">Reference proteome</keyword>
<dbReference type="EMBL" id="JBHTLH010000005">
    <property type="protein sequence ID" value="MFD1124138.1"/>
    <property type="molecule type" value="Genomic_DNA"/>
</dbReference>
<organism evidence="1 2">
    <name type="scientific">Lentilactobacillus raoultii</name>
    <dbReference type="NCBI Taxonomy" id="1987503"/>
    <lineage>
        <taxon>Bacteria</taxon>
        <taxon>Bacillati</taxon>
        <taxon>Bacillota</taxon>
        <taxon>Bacilli</taxon>
        <taxon>Lactobacillales</taxon>
        <taxon>Lactobacillaceae</taxon>
        <taxon>Lentilactobacillus</taxon>
    </lineage>
</organism>
<protein>
    <submittedName>
        <fullName evidence="1">Uncharacterized protein</fullName>
    </submittedName>
</protein>
<gene>
    <name evidence="1" type="ORF">ACFQ22_02010</name>
</gene>
<name>A0ABW3PIT0_9LACO</name>
<reference evidence="2" key="1">
    <citation type="journal article" date="2019" name="Int. J. Syst. Evol. Microbiol.">
        <title>The Global Catalogue of Microorganisms (GCM) 10K type strain sequencing project: providing services to taxonomists for standard genome sequencing and annotation.</title>
        <authorList>
            <consortium name="The Broad Institute Genomics Platform"/>
            <consortium name="The Broad Institute Genome Sequencing Center for Infectious Disease"/>
            <person name="Wu L."/>
            <person name="Ma J."/>
        </authorList>
    </citation>
    <scope>NUCLEOTIDE SEQUENCE [LARGE SCALE GENOMIC DNA]</scope>
    <source>
        <strain evidence="2">CCUG 71848</strain>
    </source>
</reference>
<accession>A0ABW3PIT0</accession>
<comment type="caution">
    <text evidence="1">The sequence shown here is derived from an EMBL/GenBank/DDBJ whole genome shotgun (WGS) entry which is preliminary data.</text>
</comment>
<dbReference type="RefSeq" id="WP_121977744.1">
    <property type="nucleotide sequence ID" value="NZ_JBHTLH010000005.1"/>
</dbReference>
<proteinExistence type="predicted"/>
<evidence type="ECO:0000313" key="1">
    <source>
        <dbReference type="EMBL" id="MFD1124138.1"/>
    </source>
</evidence>
<dbReference type="SUPFAM" id="SSF56399">
    <property type="entry name" value="ADP-ribosylation"/>
    <property type="match status" value="1"/>
</dbReference>
<evidence type="ECO:0000313" key="2">
    <source>
        <dbReference type="Proteomes" id="UP001597156"/>
    </source>
</evidence>
<dbReference type="Gene3D" id="3.90.228.10">
    <property type="match status" value="1"/>
</dbReference>
<dbReference type="Proteomes" id="UP001597156">
    <property type="component" value="Unassembled WGS sequence"/>
</dbReference>
<sequence length="179" mass="20922">MLSYNQCYHGTSKERFLSIRRCKKFKFKRRTNHWLGQGIYFFVEDKSKAQWFACSNPNLRGSVKCVIKVKIKVDEQVFLNLDTEKGRNSLEAFAEQLQNLSIKLTPQSDNATCRCLIIDAFIKYHNIKAVKYTFADDKLTYKALNLENDFQNRIRNTGIQINVIDQSIIDFKSLSVTYI</sequence>